<protein>
    <recommendedName>
        <fullName evidence="1">Stage 0 sporulation protein A homolog</fullName>
    </recommendedName>
</protein>
<evidence type="ECO:0000259" key="10">
    <source>
        <dbReference type="PROSITE" id="PS50110"/>
    </source>
</evidence>
<dbReference type="InterPro" id="IPR011006">
    <property type="entry name" value="CheY-like_superfamily"/>
</dbReference>
<evidence type="ECO:0000259" key="11">
    <source>
        <dbReference type="PROSITE" id="PS51755"/>
    </source>
</evidence>
<dbReference type="SMART" id="SM00862">
    <property type="entry name" value="Trans_reg_C"/>
    <property type="match status" value="1"/>
</dbReference>
<comment type="function">
    <text evidence="7">May play the central regulatory role in sporulation. It may be an element of the effector pathway responsible for the activation of sporulation genes in response to nutritional stress. Spo0A may act in concert with spo0H (a sigma factor) to control the expression of some genes that are critical to the sporulation process.</text>
</comment>
<dbReference type="SMART" id="SM00448">
    <property type="entry name" value="REC"/>
    <property type="match status" value="1"/>
</dbReference>
<dbReference type="PROSITE" id="PS51755">
    <property type="entry name" value="OMPR_PHOB"/>
    <property type="match status" value="1"/>
</dbReference>
<accession>A0A140L6X1</accession>
<dbReference type="GO" id="GO:0006355">
    <property type="term" value="P:regulation of DNA-templated transcription"/>
    <property type="evidence" value="ECO:0007669"/>
    <property type="project" value="InterPro"/>
</dbReference>
<evidence type="ECO:0000256" key="7">
    <source>
        <dbReference type="ARBA" id="ARBA00024867"/>
    </source>
</evidence>
<evidence type="ECO:0000256" key="3">
    <source>
        <dbReference type="ARBA" id="ARBA00023012"/>
    </source>
</evidence>
<evidence type="ECO:0000256" key="5">
    <source>
        <dbReference type="ARBA" id="ARBA00023125"/>
    </source>
</evidence>
<dbReference type="Proteomes" id="UP000070456">
    <property type="component" value="Unassembled WGS sequence"/>
</dbReference>
<gene>
    <name evidence="12" type="primary">yycF</name>
    <name evidence="12" type="ORF">AN619_12530</name>
</gene>
<evidence type="ECO:0000313" key="13">
    <source>
        <dbReference type="Proteomes" id="UP000070456"/>
    </source>
</evidence>
<evidence type="ECO:0000256" key="6">
    <source>
        <dbReference type="ARBA" id="ARBA00023163"/>
    </source>
</evidence>
<feature type="modified residue" description="4-aspartylphosphate" evidence="8">
    <location>
        <position position="52"/>
    </location>
</feature>
<feature type="domain" description="Response regulatory" evidence="10">
    <location>
        <begin position="4"/>
        <end position="116"/>
    </location>
</feature>
<dbReference type="GO" id="GO:0000976">
    <property type="term" value="F:transcription cis-regulatory region binding"/>
    <property type="evidence" value="ECO:0007669"/>
    <property type="project" value="TreeGrafter"/>
</dbReference>
<dbReference type="FunFam" id="3.40.50.2300:FF:000001">
    <property type="entry name" value="DNA-binding response regulator PhoB"/>
    <property type="match status" value="1"/>
</dbReference>
<keyword evidence="5 9" id="KW-0238">DNA-binding</keyword>
<dbReference type="AlphaFoldDB" id="A0A140L6X1"/>
<dbReference type="GO" id="GO:0000156">
    <property type="term" value="F:phosphorelay response regulator activity"/>
    <property type="evidence" value="ECO:0007669"/>
    <property type="project" value="TreeGrafter"/>
</dbReference>
<dbReference type="Gene3D" id="1.10.10.10">
    <property type="entry name" value="Winged helix-like DNA-binding domain superfamily/Winged helix DNA-binding domain"/>
    <property type="match status" value="1"/>
</dbReference>
<dbReference type="InterPro" id="IPR039420">
    <property type="entry name" value="WalR-like"/>
</dbReference>
<dbReference type="EMBL" id="LOEE01000028">
    <property type="protein sequence ID" value="KXG76296.1"/>
    <property type="molecule type" value="Genomic_DNA"/>
</dbReference>
<evidence type="ECO:0000256" key="4">
    <source>
        <dbReference type="ARBA" id="ARBA00023015"/>
    </source>
</evidence>
<dbReference type="CDD" id="cd17574">
    <property type="entry name" value="REC_OmpR"/>
    <property type="match status" value="1"/>
</dbReference>
<dbReference type="InterPro" id="IPR036388">
    <property type="entry name" value="WH-like_DNA-bd_sf"/>
</dbReference>
<organism evidence="12 13">
    <name type="scientific">Thermotalea metallivorans</name>
    <dbReference type="NCBI Taxonomy" id="520762"/>
    <lineage>
        <taxon>Bacteria</taxon>
        <taxon>Bacillati</taxon>
        <taxon>Bacillota</taxon>
        <taxon>Clostridia</taxon>
        <taxon>Peptostreptococcales</taxon>
        <taxon>Thermotaleaceae</taxon>
        <taxon>Thermotalea</taxon>
    </lineage>
</organism>
<keyword evidence="2 8" id="KW-0597">Phosphoprotein</keyword>
<evidence type="ECO:0000313" key="12">
    <source>
        <dbReference type="EMBL" id="KXG76296.1"/>
    </source>
</evidence>
<feature type="DNA-binding region" description="OmpR/PhoB-type" evidence="9">
    <location>
        <begin position="127"/>
        <end position="226"/>
    </location>
</feature>
<dbReference type="RefSeq" id="WP_068555832.1">
    <property type="nucleotide sequence ID" value="NZ_LOEE01000028.1"/>
</dbReference>
<reference evidence="12 13" key="1">
    <citation type="submission" date="2015-12" db="EMBL/GenBank/DDBJ databases">
        <title>Draft genome sequence of the thermoanaerobe Thermotalea metallivorans, an isolate from the runoff channel of the Great Artesian Basin, Australia.</title>
        <authorList>
            <person name="Patel B.K."/>
        </authorList>
    </citation>
    <scope>NUCLEOTIDE SEQUENCE [LARGE SCALE GENOMIC DNA]</scope>
    <source>
        <strain evidence="12 13">B2-1</strain>
    </source>
</reference>
<comment type="caution">
    <text evidence="12">The sequence shown here is derived from an EMBL/GenBank/DDBJ whole genome shotgun (WGS) entry which is preliminary data.</text>
</comment>
<sequence length="227" mass="25888">MGEKILIADDEKDILSFLKDSLLEENYVVMEASNGEEAIQKAKSQPDLILLDIMMPHKDGLEVCREIRNMVHCPIIFLTAKETEQDKIQGFAAGGDDFVTKPFSIIELKARIKAHLRREKRKASQGKSRLIFDDLIIDLTEKTVYCKNQPVLFTKKEFHIIELLSMHCGQVFSKEQIYEKIWGYDAVGDASGIAEHIKKIRQKLTAAGVVKNHIATVWGVGYRWEKI</sequence>
<dbReference type="PANTHER" id="PTHR48111:SF2">
    <property type="entry name" value="RESPONSE REGULATOR SAER"/>
    <property type="match status" value="1"/>
</dbReference>
<evidence type="ECO:0000256" key="2">
    <source>
        <dbReference type="ARBA" id="ARBA00022553"/>
    </source>
</evidence>
<dbReference type="SUPFAM" id="SSF52172">
    <property type="entry name" value="CheY-like"/>
    <property type="match status" value="1"/>
</dbReference>
<evidence type="ECO:0000256" key="8">
    <source>
        <dbReference type="PROSITE-ProRule" id="PRU00169"/>
    </source>
</evidence>
<dbReference type="Gene3D" id="3.40.50.2300">
    <property type="match status" value="1"/>
</dbReference>
<evidence type="ECO:0000256" key="9">
    <source>
        <dbReference type="PROSITE-ProRule" id="PRU01091"/>
    </source>
</evidence>
<feature type="domain" description="OmpR/PhoB-type" evidence="11">
    <location>
        <begin position="127"/>
        <end position="226"/>
    </location>
</feature>
<dbReference type="GO" id="GO:0005829">
    <property type="term" value="C:cytosol"/>
    <property type="evidence" value="ECO:0007669"/>
    <property type="project" value="TreeGrafter"/>
</dbReference>
<dbReference type="PROSITE" id="PS50110">
    <property type="entry name" value="RESPONSE_REGULATORY"/>
    <property type="match status" value="1"/>
</dbReference>
<dbReference type="OrthoDB" id="9790442at2"/>
<dbReference type="Pfam" id="PF00486">
    <property type="entry name" value="Trans_reg_C"/>
    <property type="match status" value="1"/>
</dbReference>
<dbReference type="InterPro" id="IPR001867">
    <property type="entry name" value="OmpR/PhoB-type_DNA-bd"/>
</dbReference>
<keyword evidence="13" id="KW-1185">Reference proteome</keyword>
<evidence type="ECO:0000256" key="1">
    <source>
        <dbReference type="ARBA" id="ARBA00018672"/>
    </source>
</evidence>
<name>A0A140L6X1_9FIRM</name>
<dbReference type="PANTHER" id="PTHR48111">
    <property type="entry name" value="REGULATOR OF RPOS"/>
    <property type="match status" value="1"/>
</dbReference>
<dbReference type="STRING" id="520762.AN619_12530"/>
<dbReference type="Pfam" id="PF00072">
    <property type="entry name" value="Response_reg"/>
    <property type="match status" value="1"/>
</dbReference>
<dbReference type="FunFam" id="1.10.10.10:FF:000018">
    <property type="entry name" value="DNA-binding response regulator ResD"/>
    <property type="match status" value="1"/>
</dbReference>
<dbReference type="InterPro" id="IPR001789">
    <property type="entry name" value="Sig_transdc_resp-reg_receiver"/>
</dbReference>
<dbReference type="CDD" id="cd00383">
    <property type="entry name" value="trans_reg_C"/>
    <property type="match status" value="1"/>
</dbReference>
<keyword evidence="6" id="KW-0804">Transcription</keyword>
<dbReference type="Gene3D" id="6.10.250.690">
    <property type="match status" value="1"/>
</dbReference>
<keyword evidence="4" id="KW-0805">Transcription regulation</keyword>
<dbReference type="GO" id="GO:0032993">
    <property type="term" value="C:protein-DNA complex"/>
    <property type="evidence" value="ECO:0007669"/>
    <property type="project" value="TreeGrafter"/>
</dbReference>
<proteinExistence type="predicted"/>
<keyword evidence="3" id="KW-0902">Two-component regulatory system</keyword>